<evidence type="ECO:0000313" key="1">
    <source>
        <dbReference type="EMBL" id="KAJ9119283.1"/>
    </source>
</evidence>
<reference evidence="1" key="1">
    <citation type="submission" date="2023-04" db="EMBL/GenBank/DDBJ databases">
        <title>Draft Genome sequencing of Naganishia species isolated from polar environments using Oxford Nanopore Technology.</title>
        <authorList>
            <person name="Leo P."/>
            <person name="Venkateswaran K."/>
        </authorList>
    </citation>
    <scope>NUCLEOTIDE SEQUENCE</scope>
    <source>
        <strain evidence="1">DBVPG 5303</strain>
    </source>
</reference>
<gene>
    <name evidence="1" type="ORF">QFC24_005754</name>
</gene>
<protein>
    <submittedName>
        <fullName evidence="1">Uncharacterized protein</fullName>
    </submittedName>
</protein>
<name>A0ACC2X6N0_9TREE</name>
<accession>A0ACC2X6N0</accession>
<sequence>MTAYRKVEAPAAPADKNGQYALPPDYNARVEKDRLQRDKEAERMQAKMAAAAGGFPAILPGPLGIGMARPPLLGGGMMMPGIGIRPPIMPGGMMGFRPPLLPGMGMGMGMPFGGAGMMGPFNPNALPGRFGRDVLGRDFAGPGGIGNLRPMPQGLPIVARPPKEGFDAYGRPIPPPVPEGFDGWGRPLPGAGGPNGMFPIPPPGMPFPTGDPAQASMQPVPERTPSPGLEVPHHHHHGSPENDSASSGRPEEYVPSRVVKAWVQQQRSNPNKQRPHHHNDDSGGGDSHPHRSQQEQPRLTKDVQDLLRAWQHGYFGPRAVQVYVSRGGKKVYDHGYGVPSHRAAMSMHDGRRSVYTDTTTMTNRYRGGGDGASGSSGGESETTYDSHEEARFSARERAYRREKRRRRARERREERRAVRRGDAGRGGEWEVHFEYTAPTVHGVKSIKYGEKLPYERPS</sequence>
<comment type="caution">
    <text evidence="1">The sequence shown here is derived from an EMBL/GenBank/DDBJ whole genome shotgun (WGS) entry which is preliminary data.</text>
</comment>
<evidence type="ECO:0000313" key="2">
    <source>
        <dbReference type="Proteomes" id="UP001234202"/>
    </source>
</evidence>
<keyword evidence="2" id="KW-1185">Reference proteome</keyword>
<proteinExistence type="predicted"/>
<dbReference type="Proteomes" id="UP001234202">
    <property type="component" value="Unassembled WGS sequence"/>
</dbReference>
<organism evidence="1 2">
    <name type="scientific">Naganishia onofrii</name>
    <dbReference type="NCBI Taxonomy" id="1851511"/>
    <lineage>
        <taxon>Eukaryota</taxon>
        <taxon>Fungi</taxon>
        <taxon>Dikarya</taxon>
        <taxon>Basidiomycota</taxon>
        <taxon>Agaricomycotina</taxon>
        <taxon>Tremellomycetes</taxon>
        <taxon>Filobasidiales</taxon>
        <taxon>Filobasidiaceae</taxon>
        <taxon>Naganishia</taxon>
    </lineage>
</organism>
<dbReference type="EMBL" id="JASBWV010000025">
    <property type="protein sequence ID" value="KAJ9119283.1"/>
    <property type="molecule type" value="Genomic_DNA"/>
</dbReference>